<comment type="similarity">
    <text evidence="2 7">Belongs to the ExbD/TolR family.</text>
</comment>
<organism evidence="9">
    <name type="scientific">Candidatus Tenderia electrophaga</name>
    <dbReference type="NCBI Taxonomy" id="1748243"/>
    <lineage>
        <taxon>Bacteria</taxon>
        <taxon>Pseudomonadati</taxon>
        <taxon>Pseudomonadota</taxon>
        <taxon>Gammaproteobacteria</taxon>
        <taxon>Candidatus Tenderiales</taxon>
        <taxon>Candidatus Tenderiaceae</taxon>
        <taxon>Candidatus Tenderia</taxon>
    </lineage>
</organism>
<evidence type="ECO:0000256" key="5">
    <source>
        <dbReference type="ARBA" id="ARBA00022989"/>
    </source>
</evidence>
<evidence type="ECO:0000313" key="9">
    <source>
        <dbReference type="EMBL" id="HHJ81168.1"/>
    </source>
</evidence>
<feature type="transmembrane region" description="Helical" evidence="8">
    <location>
        <begin position="12"/>
        <end position="37"/>
    </location>
</feature>
<name>A0A832J994_9GAMM</name>
<keyword evidence="3" id="KW-1003">Cell membrane</keyword>
<keyword evidence="7" id="KW-0813">Transport</keyword>
<gene>
    <name evidence="9" type="ORF">ENJ65_06000</name>
</gene>
<evidence type="ECO:0000256" key="2">
    <source>
        <dbReference type="ARBA" id="ARBA00005811"/>
    </source>
</evidence>
<evidence type="ECO:0000256" key="7">
    <source>
        <dbReference type="RuleBase" id="RU003879"/>
    </source>
</evidence>
<evidence type="ECO:0000256" key="8">
    <source>
        <dbReference type="SAM" id="Phobius"/>
    </source>
</evidence>
<evidence type="ECO:0000256" key="4">
    <source>
        <dbReference type="ARBA" id="ARBA00022692"/>
    </source>
</evidence>
<proteinExistence type="inferred from homology"/>
<dbReference type="GO" id="GO:0015031">
    <property type="term" value="P:protein transport"/>
    <property type="evidence" value="ECO:0007669"/>
    <property type="project" value="UniProtKB-KW"/>
</dbReference>
<evidence type="ECO:0000256" key="1">
    <source>
        <dbReference type="ARBA" id="ARBA00004162"/>
    </source>
</evidence>
<comment type="caution">
    <text evidence="9">The sequence shown here is derived from an EMBL/GenBank/DDBJ whole genome shotgun (WGS) entry which is preliminary data.</text>
</comment>
<dbReference type="Pfam" id="PF02472">
    <property type="entry name" value="ExbD"/>
    <property type="match status" value="1"/>
</dbReference>
<protein>
    <submittedName>
        <fullName evidence="9">Biopolymer transporter ExbD</fullName>
    </submittedName>
</protein>
<evidence type="ECO:0000256" key="6">
    <source>
        <dbReference type="ARBA" id="ARBA00023136"/>
    </source>
</evidence>
<dbReference type="InterPro" id="IPR003400">
    <property type="entry name" value="ExbD"/>
</dbReference>
<comment type="subcellular location">
    <subcellularLocation>
        <location evidence="1">Cell membrane</location>
        <topology evidence="1">Single-pass membrane protein</topology>
    </subcellularLocation>
    <subcellularLocation>
        <location evidence="7">Cell membrane</location>
        <topology evidence="7">Single-pass type II membrane protein</topology>
    </subcellularLocation>
</comment>
<dbReference type="Proteomes" id="UP000885832">
    <property type="component" value="Unassembled WGS sequence"/>
</dbReference>
<keyword evidence="4 7" id="KW-0812">Transmembrane</keyword>
<dbReference type="GO" id="GO:0022857">
    <property type="term" value="F:transmembrane transporter activity"/>
    <property type="evidence" value="ECO:0007669"/>
    <property type="project" value="InterPro"/>
</dbReference>
<dbReference type="AlphaFoldDB" id="A0A832J994"/>
<dbReference type="EMBL" id="DRNF01000378">
    <property type="protein sequence ID" value="HHJ81168.1"/>
    <property type="molecule type" value="Genomic_DNA"/>
</dbReference>
<keyword evidence="7" id="KW-0653">Protein transport</keyword>
<reference evidence="9" key="1">
    <citation type="journal article" date="2020" name="mSystems">
        <title>Genome- and Community-Level Interaction Insights into Carbon Utilization and Element Cycling Functions of Hydrothermarchaeota in Hydrothermal Sediment.</title>
        <authorList>
            <person name="Zhou Z."/>
            <person name="Liu Y."/>
            <person name="Xu W."/>
            <person name="Pan J."/>
            <person name="Luo Z.H."/>
            <person name="Li M."/>
        </authorList>
    </citation>
    <scope>NUCLEOTIDE SEQUENCE [LARGE SCALE GENOMIC DNA]</scope>
    <source>
        <strain evidence="9">HyVt-505</strain>
    </source>
</reference>
<dbReference type="GO" id="GO:0005886">
    <property type="term" value="C:plasma membrane"/>
    <property type="evidence" value="ECO:0007669"/>
    <property type="project" value="UniProtKB-SubCell"/>
</dbReference>
<keyword evidence="6 8" id="KW-0472">Membrane</keyword>
<evidence type="ECO:0000256" key="3">
    <source>
        <dbReference type="ARBA" id="ARBA00022475"/>
    </source>
</evidence>
<sequence length="169" mass="19176">MASRFRRPHRQAADLDITAFMNLMVILVPFLLITAVFNQVSVLEMNLPEQKAADKQTKEKPPEFQLQIILRKDVMQVSDKPGRILKTFAMKGDSYDVEGLSDLLRSIKARMPDETAATLLLEPDVAYDHLIQIMDTTRVIEITEDNKSTQYELFPDIAMGDAPAVKGRR</sequence>
<keyword evidence="5 8" id="KW-1133">Transmembrane helix</keyword>
<accession>A0A832J994</accession>